<keyword evidence="3" id="KW-1185">Reference proteome</keyword>
<keyword evidence="2" id="KW-0238">DNA-binding</keyword>
<dbReference type="InterPro" id="IPR041657">
    <property type="entry name" value="HTH_17"/>
</dbReference>
<evidence type="ECO:0000313" key="2">
    <source>
        <dbReference type="EMBL" id="TBO36382.1"/>
    </source>
</evidence>
<dbReference type="OrthoDB" id="597977at2"/>
<gene>
    <name evidence="2" type="ORF">EYS08_24930</name>
</gene>
<dbReference type="GO" id="GO:0003677">
    <property type="term" value="F:DNA binding"/>
    <property type="evidence" value="ECO:0007669"/>
    <property type="project" value="UniProtKB-KW"/>
</dbReference>
<dbReference type="AlphaFoldDB" id="A0A4Q9H3J7"/>
<evidence type="ECO:0000313" key="3">
    <source>
        <dbReference type="Proteomes" id="UP000291819"/>
    </source>
</evidence>
<organism evidence="2 3">
    <name type="scientific">Pedobacter kyonggii</name>
    <dbReference type="NCBI Taxonomy" id="1926871"/>
    <lineage>
        <taxon>Bacteria</taxon>
        <taxon>Pseudomonadati</taxon>
        <taxon>Bacteroidota</taxon>
        <taxon>Sphingobacteriia</taxon>
        <taxon>Sphingobacteriales</taxon>
        <taxon>Sphingobacteriaceae</taxon>
        <taxon>Pedobacter</taxon>
    </lineage>
</organism>
<name>A0A4Q9H3J7_9SPHI</name>
<reference evidence="2 3" key="1">
    <citation type="submission" date="2019-02" db="EMBL/GenBank/DDBJ databases">
        <title>Pedobacter kyonggii whole genome sequence analysis.</title>
        <authorList>
            <person name="Dahal R.H."/>
        </authorList>
    </citation>
    <scope>NUCLEOTIDE SEQUENCE [LARGE SCALE GENOMIC DNA]</scope>
    <source>
        <strain evidence="2 3">K-4-11-1</strain>
    </source>
</reference>
<feature type="domain" description="Helix-turn-helix" evidence="1">
    <location>
        <begin position="38"/>
        <end position="87"/>
    </location>
</feature>
<dbReference type="Pfam" id="PF12728">
    <property type="entry name" value="HTH_17"/>
    <property type="match status" value="1"/>
</dbReference>
<dbReference type="Proteomes" id="UP000291819">
    <property type="component" value="Unassembled WGS sequence"/>
</dbReference>
<comment type="caution">
    <text evidence="2">The sequence shown here is derived from an EMBL/GenBank/DDBJ whole genome shotgun (WGS) entry which is preliminary data.</text>
</comment>
<dbReference type="RefSeq" id="WP_131032611.1">
    <property type="nucleotide sequence ID" value="NZ_SIXF01000050.1"/>
</dbReference>
<accession>A0A4Q9H3J7</accession>
<protein>
    <submittedName>
        <fullName evidence="2">DNA-binding protein</fullName>
    </submittedName>
</protein>
<evidence type="ECO:0000259" key="1">
    <source>
        <dbReference type="Pfam" id="PF12728"/>
    </source>
</evidence>
<proteinExistence type="predicted"/>
<sequence length="108" mass="12467">MEEIIVTTKIQLKALIVESIQDALNELGITQRPGQVKYLTKEEAAAFIRKSPGALRNLVFLRKIPSIKRGTRLVFKEEDLIAFLEGGRREIVNREIDDKKEELPKFFR</sequence>
<dbReference type="EMBL" id="SIXF01000050">
    <property type="protein sequence ID" value="TBO36382.1"/>
    <property type="molecule type" value="Genomic_DNA"/>
</dbReference>